<organism evidence="2 3">
    <name type="scientific">endosymbiont of Galathealinum brachiosum</name>
    <dbReference type="NCBI Taxonomy" id="2200906"/>
    <lineage>
        <taxon>Bacteria</taxon>
        <taxon>Pseudomonadati</taxon>
        <taxon>Pseudomonadota</taxon>
        <taxon>Gammaproteobacteria</taxon>
        <taxon>sulfur-oxidizing symbionts</taxon>
    </lineage>
</organism>
<dbReference type="EMBL" id="QFXC01000003">
    <property type="protein sequence ID" value="RDH85728.1"/>
    <property type="molecule type" value="Genomic_DNA"/>
</dbReference>
<protein>
    <submittedName>
        <fullName evidence="2">Uncharacterized protein</fullName>
    </submittedName>
</protein>
<sequence length="84" mass="9171">MLRQQRAVSIIFQPAFLSRVNMHLSIALAAISQVSLKAHLLVATYAITVAVHLASTLNIFRAVIFVMTAILKTHGKEQGLTMAI</sequence>
<keyword evidence="3" id="KW-1185">Reference proteome</keyword>
<accession>A0A370DLG2</accession>
<keyword evidence="1" id="KW-1133">Transmembrane helix</keyword>
<dbReference type="Proteomes" id="UP000254266">
    <property type="component" value="Unassembled WGS sequence"/>
</dbReference>
<keyword evidence="1" id="KW-0812">Transmembrane</keyword>
<dbReference type="AlphaFoldDB" id="A0A370DLG2"/>
<proteinExistence type="predicted"/>
<name>A0A370DLG2_9GAMM</name>
<comment type="caution">
    <text evidence="2">The sequence shown here is derived from an EMBL/GenBank/DDBJ whole genome shotgun (WGS) entry which is preliminary data.</text>
</comment>
<feature type="transmembrane region" description="Helical" evidence="1">
    <location>
        <begin position="45"/>
        <end position="71"/>
    </location>
</feature>
<evidence type="ECO:0000313" key="2">
    <source>
        <dbReference type="EMBL" id="RDH85728.1"/>
    </source>
</evidence>
<gene>
    <name evidence="2" type="ORF">DIZ80_02025</name>
</gene>
<evidence type="ECO:0000256" key="1">
    <source>
        <dbReference type="SAM" id="Phobius"/>
    </source>
</evidence>
<evidence type="ECO:0000313" key="3">
    <source>
        <dbReference type="Proteomes" id="UP000254266"/>
    </source>
</evidence>
<reference evidence="2 3" key="1">
    <citation type="journal article" date="2018" name="ISME J.">
        <title>Endosymbiont genomes yield clues of tubeworm success.</title>
        <authorList>
            <person name="Li Y."/>
            <person name="Liles M.R."/>
            <person name="Halanych K.M."/>
        </authorList>
    </citation>
    <scope>NUCLEOTIDE SEQUENCE [LARGE SCALE GENOMIC DNA]</scope>
    <source>
        <strain evidence="2">A1464</strain>
    </source>
</reference>
<keyword evidence="1" id="KW-0472">Membrane</keyword>